<evidence type="ECO:0000313" key="4">
    <source>
        <dbReference type="Proteomes" id="UP000552954"/>
    </source>
</evidence>
<dbReference type="AlphaFoldDB" id="A0A849KF08"/>
<protein>
    <submittedName>
        <fullName evidence="3">2-keto-4-pentenoate hydratase</fullName>
    </submittedName>
</protein>
<keyword evidence="1" id="KW-0456">Lyase</keyword>
<accession>A0A849KF08</accession>
<reference evidence="3 4" key="1">
    <citation type="submission" date="2020-05" db="EMBL/GenBank/DDBJ databases">
        <authorList>
            <person name="Khan S.A."/>
            <person name="Jeon C.O."/>
            <person name="Chun B.H."/>
        </authorList>
    </citation>
    <scope>NUCLEOTIDE SEQUENCE [LARGE SCALE GENOMIC DNA]</scope>
    <source>
        <strain evidence="3 4">B156</strain>
    </source>
</reference>
<name>A0A849KF08_9BURK</name>
<gene>
    <name evidence="3" type="ORF">HK415_19185</name>
</gene>
<dbReference type="RefSeq" id="WP_171562053.1">
    <property type="nucleotide sequence ID" value="NZ_JABFCS010000001.1"/>
</dbReference>
<dbReference type="Pfam" id="PF01557">
    <property type="entry name" value="FAA_hydrolase"/>
    <property type="match status" value="1"/>
</dbReference>
<keyword evidence="4" id="KW-1185">Reference proteome</keyword>
<dbReference type="Gene3D" id="3.90.850.10">
    <property type="entry name" value="Fumarylacetoacetase-like, C-terminal domain"/>
    <property type="match status" value="1"/>
</dbReference>
<dbReference type="InterPro" id="IPR050772">
    <property type="entry name" value="Hydratase-Decarb/MhpD_sf"/>
</dbReference>
<dbReference type="EMBL" id="JABFCS010000001">
    <property type="protein sequence ID" value="NNU44827.1"/>
    <property type="molecule type" value="Genomic_DNA"/>
</dbReference>
<organism evidence="3 4">
    <name type="scientific">Ramlibacter montanisoli</name>
    <dbReference type="NCBI Taxonomy" id="2732512"/>
    <lineage>
        <taxon>Bacteria</taxon>
        <taxon>Pseudomonadati</taxon>
        <taxon>Pseudomonadota</taxon>
        <taxon>Betaproteobacteria</taxon>
        <taxon>Burkholderiales</taxon>
        <taxon>Comamonadaceae</taxon>
        <taxon>Ramlibacter</taxon>
    </lineage>
</organism>
<evidence type="ECO:0000259" key="2">
    <source>
        <dbReference type="Pfam" id="PF01557"/>
    </source>
</evidence>
<feature type="domain" description="Fumarylacetoacetase-like C-terminal" evidence="2">
    <location>
        <begin position="97"/>
        <end position="253"/>
    </location>
</feature>
<dbReference type="SUPFAM" id="SSF56529">
    <property type="entry name" value="FAH"/>
    <property type="match status" value="1"/>
</dbReference>
<evidence type="ECO:0000313" key="3">
    <source>
        <dbReference type="EMBL" id="NNU44827.1"/>
    </source>
</evidence>
<dbReference type="GO" id="GO:0005737">
    <property type="term" value="C:cytoplasm"/>
    <property type="evidence" value="ECO:0007669"/>
    <property type="project" value="TreeGrafter"/>
</dbReference>
<dbReference type="PANTHER" id="PTHR30143">
    <property type="entry name" value="ACID HYDRATASE"/>
    <property type="match status" value="1"/>
</dbReference>
<dbReference type="InterPro" id="IPR011234">
    <property type="entry name" value="Fumarylacetoacetase-like_C"/>
</dbReference>
<proteinExistence type="predicted"/>
<comment type="caution">
    <text evidence="3">The sequence shown here is derived from an EMBL/GenBank/DDBJ whole genome shotgun (WGS) entry which is preliminary data.</text>
</comment>
<sequence>MPDPVQTVADALISAWREQRPVDAAPLESLLTEADQAYAVQDRVAHALGWFGDPVPRHWKSGGPSRSAVLTHAPLPPERVWASPADEHNEHFNLRLIEAEVALRLARDVTPADAQALSHEAASSVVDAMTVSIEVVDSRWKQARSAGALLKLADLQSHGALSLGEWKPFVARDWAKQTCSVTIGGQPAQSFQGTHSLADPAWLLPLWLRHVTRKGETVPRGTVVTTGTWCGLLEARKGDRVRAVFEGIGQAEVQL</sequence>
<dbReference type="Proteomes" id="UP000552954">
    <property type="component" value="Unassembled WGS sequence"/>
</dbReference>
<dbReference type="GO" id="GO:0008684">
    <property type="term" value="F:2-oxopent-4-enoate hydratase activity"/>
    <property type="evidence" value="ECO:0007669"/>
    <property type="project" value="TreeGrafter"/>
</dbReference>
<reference evidence="3 4" key="2">
    <citation type="submission" date="2020-06" db="EMBL/GenBank/DDBJ databases">
        <title>Ramlibacter rhizophilus sp. nov., isolated from rhizosphere soil of national flower Mugunghwa from South Korea.</title>
        <authorList>
            <person name="Zheng-Fei Y."/>
            <person name="Huan T."/>
        </authorList>
    </citation>
    <scope>NUCLEOTIDE SEQUENCE [LARGE SCALE GENOMIC DNA]</scope>
    <source>
        <strain evidence="3 4">B156</strain>
    </source>
</reference>
<dbReference type="PANTHER" id="PTHR30143:SF0">
    <property type="entry name" value="2-KETO-4-PENTENOATE HYDRATASE"/>
    <property type="match status" value="1"/>
</dbReference>
<evidence type="ECO:0000256" key="1">
    <source>
        <dbReference type="ARBA" id="ARBA00023239"/>
    </source>
</evidence>
<dbReference type="InterPro" id="IPR036663">
    <property type="entry name" value="Fumarylacetoacetase_C_sf"/>
</dbReference>